<feature type="region of interest" description="Disordered" evidence="4">
    <location>
        <begin position="166"/>
        <end position="185"/>
    </location>
</feature>
<feature type="transmembrane region" description="Helical" evidence="5">
    <location>
        <begin position="692"/>
        <end position="715"/>
    </location>
</feature>
<evidence type="ECO:0000256" key="5">
    <source>
        <dbReference type="SAM" id="Phobius"/>
    </source>
</evidence>
<gene>
    <name evidence="7" type="ORF">CJ030_MR2G007337</name>
</gene>
<evidence type="ECO:0000313" key="8">
    <source>
        <dbReference type="Proteomes" id="UP000516437"/>
    </source>
</evidence>
<keyword evidence="8" id="KW-1185">Reference proteome</keyword>
<dbReference type="PANTHER" id="PTHR12542:SF135">
    <property type="entry name" value="EXOCYST COMPLEX COMPONENT EXO70A3-RELATED"/>
    <property type="match status" value="1"/>
</dbReference>
<keyword evidence="5" id="KW-0812">Transmembrane</keyword>
<name>A0A6A1WBH3_9ROSI</name>
<dbReference type="InterPro" id="IPR004140">
    <property type="entry name" value="Exo70"/>
</dbReference>
<evidence type="ECO:0000259" key="6">
    <source>
        <dbReference type="Pfam" id="PF03081"/>
    </source>
</evidence>
<comment type="function">
    <text evidence="3">Component of the exocyst complex.</text>
</comment>
<keyword evidence="5" id="KW-1133">Transmembrane helix</keyword>
<keyword evidence="3" id="KW-0653">Protein transport</keyword>
<comment type="caution">
    <text evidence="7">The sequence shown here is derived from an EMBL/GenBank/DDBJ whole genome shotgun (WGS) entry which is preliminary data.</text>
</comment>
<dbReference type="PANTHER" id="PTHR12542">
    <property type="entry name" value="EXOCYST COMPLEX PROTEIN EXO70"/>
    <property type="match status" value="1"/>
</dbReference>
<feature type="domain" description="Exocyst complex subunit Exo70 C-terminal" evidence="6">
    <location>
        <begin position="289"/>
        <end position="643"/>
    </location>
</feature>
<dbReference type="Pfam" id="PF03081">
    <property type="entry name" value="Exo70_C"/>
    <property type="match status" value="1"/>
</dbReference>
<dbReference type="Gene3D" id="1.20.1280.170">
    <property type="entry name" value="Exocyst complex component Exo70"/>
    <property type="match status" value="1"/>
</dbReference>
<dbReference type="EMBL" id="RXIC02000020">
    <property type="protein sequence ID" value="KAB1222551.1"/>
    <property type="molecule type" value="Genomic_DNA"/>
</dbReference>
<evidence type="ECO:0000256" key="4">
    <source>
        <dbReference type="SAM" id="MobiDB-lite"/>
    </source>
</evidence>
<protein>
    <recommendedName>
        <fullName evidence="3">Exocyst subunit Exo70 family protein</fullName>
    </recommendedName>
</protein>
<dbReference type="InterPro" id="IPR046364">
    <property type="entry name" value="Exo70_C"/>
</dbReference>
<dbReference type="GO" id="GO:0000145">
    <property type="term" value="C:exocyst"/>
    <property type="evidence" value="ECO:0007669"/>
    <property type="project" value="InterPro"/>
</dbReference>
<reference evidence="7 8" key="1">
    <citation type="journal article" date="2019" name="Plant Biotechnol. J.">
        <title>The red bayberry genome and genetic basis of sex determination.</title>
        <authorList>
            <person name="Jia H.M."/>
            <person name="Jia H.J."/>
            <person name="Cai Q.L."/>
            <person name="Wang Y."/>
            <person name="Zhao H.B."/>
            <person name="Yang W.F."/>
            <person name="Wang G.Y."/>
            <person name="Li Y.H."/>
            <person name="Zhan D.L."/>
            <person name="Shen Y.T."/>
            <person name="Niu Q.F."/>
            <person name="Chang L."/>
            <person name="Qiu J."/>
            <person name="Zhao L."/>
            <person name="Xie H.B."/>
            <person name="Fu W.Y."/>
            <person name="Jin J."/>
            <person name="Li X.W."/>
            <person name="Jiao Y."/>
            <person name="Zhou C.C."/>
            <person name="Tu T."/>
            <person name="Chai C.Y."/>
            <person name="Gao J.L."/>
            <person name="Fan L.J."/>
            <person name="van de Weg E."/>
            <person name="Wang J.Y."/>
            <person name="Gao Z.S."/>
        </authorList>
    </citation>
    <scope>NUCLEOTIDE SEQUENCE [LARGE SCALE GENOMIC DNA]</scope>
    <source>
        <tissue evidence="7">Leaves</tissue>
    </source>
</reference>
<dbReference type="InterPro" id="IPR016159">
    <property type="entry name" value="Cullin_repeat-like_dom_sf"/>
</dbReference>
<dbReference type="AlphaFoldDB" id="A0A6A1WBH3"/>
<dbReference type="GO" id="GO:0005546">
    <property type="term" value="F:phosphatidylinositol-4,5-bisphosphate binding"/>
    <property type="evidence" value="ECO:0007669"/>
    <property type="project" value="InterPro"/>
</dbReference>
<dbReference type="GO" id="GO:0006887">
    <property type="term" value="P:exocytosis"/>
    <property type="evidence" value="ECO:0007669"/>
    <property type="project" value="UniProtKB-KW"/>
</dbReference>
<dbReference type="OrthoDB" id="1922221at2759"/>
<comment type="similarity">
    <text evidence="1 3">Belongs to the EXO70 family.</text>
</comment>
<proteinExistence type="inferred from homology"/>
<accession>A0A6A1WBH3</accession>
<evidence type="ECO:0000313" key="7">
    <source>
        <dbReference type="EMBL" id="KAB1222551.1"/>
    </source>
</evidence>
<evidence type="ECO:0000256" key="2">
    <source>
        <dbReference type="ARBA" id="ARBA00022448"/>
    </source>
</evidence>
<evidence type="ECO:0000256" key="3">
    <source>
        <dbReference type="RuleBase" id="RU365026"/>
    </source>
</evidence>
<organism evidence="7 8">
    <name type="scientific">Morella rubra</name>
    <name type="common">Chinese bayberry</name>
    <dbReference type="NCBI Taxonomy" id="262757"/>
    <lineage>
        <taxon>Eukaryota</taxon>
        <taxon>Viridiplantae</taxon>
        <taxon>Streptophyta</taxon>
        <taxon>Embryophyta</taxon>
        <taxon>Tracheophyta</taxon>
        <taxon>Spermatophyta</taxon>
        <taxon>Magnoliopsida</taxon>
        <taxon>eudicotyledons</taxon>
        <taxon>Gunneridae</taxon>
        <taxon>Pentapetalae</taxon>
        <taxon>rosids</taxon>
        <taxon>fabids</taxon>
        <taxon>Fagales</taxon>
        <taxon>Myricaceae</taxon>
        <taxon>Morella</taxon>
    </lineage>
</organism>
<keyword evidence="5" id="KW-0472">Membrane</keyword>
<dbReference type="SUPFAM" id="SSF74788">
    <property type="entry name" value="Cullin repeat-like"/>
    <property type="match status" value="1"/>
</dbReference>
<sequence length="891" mass="101156">MAVPQAMEDLSERAASIRESLQKSQTITDNMYPFSVPSTTAYLPSKPPCVPLRAHENIDKTLKAAEVILGKFDLTRKAEAKILRGPHEDLESYLEAIDQLRSIARFFSSNKSFKSSGGVLNHTNTLLAKAISKLEDEFRQLLTNYSKPVEPDRLFDCLPNSLRPSSASLGQQGDAGSKTHSEHQKSLEPAVYIPPTLIPPRVLPLLHDLAQQMVEAGNQQQLLRTYRAIKALCILGKLCVETLPFKLSHGRETRGSVLEQSLRKLGVERLTKDDVQKMQWEVLEAKIGNWIHHMRIAVKLLFTGERKVCDQIFNGVDSLKDQCFAEVTANSVSVLFSFGEAIAKSKRSPEKLFVLLDMYEIMRELQPEIESLFGSQYCKEMRESALSLTKRLAQTAQETFGDFEEAVDKDATKTAVLDGTVHPLTSYVINYIKFLFDYQSTLKQLFQEFNDADPEAQLTSVTTRIMQALQNNLDGKSKQYKDPALSQLFLMNNIHYIVRSVRRSEAKDLLGDDWVQIHRRIVQQHANQYKRLSWAKILQCLTIQGSSSGDGSSSGVSRAVVKDRFKTFNAQFEELHQRQSQWTVPDSELRESLRLAVAEVLLPAYAAFLKRFRHVSTFLMFDHGKNPQKYLRYTSEDLEHILGEFFEVCMVRLPINKLGQNTERRDQYDEQELHIPRTVADIIMSCLWYKELANILVMVLGLVLLSAILYGGPLYMRLKFGRHRDALVLRLDTFTVSSFNLTNSPVFAKWDAELTLGNRDGDLNIVFEPFTGSVYYREDPLSCASIAEAIHLAPKRQKTLHVRFDRTGCEGEQPFIEDRILKQITEDRANGTLHCSLRIQMKATYGVLIWSYDLIINSSCPDMKVEFVPATGDQGKMIGSQRNCSAPLLEF</sequence>
<dbReference type="Pfam" id="PF20669">
    <property type="entry name" value="Exo70_N"/>
    <property type="match status" value="1"/>
</dbReference>
<dbReference type="GO" id="GO:0015031">
    <property type="term" value="P:protein transport"/>
    <property type="evidence" value="ECO:0007669"/>
    <property type="project" value="UniProtKB-KW"/>
</dbReference>
<evidence type="ECO:0000256" key="1">
    <source>
        <dbReference type="ARBA" id="ARBA00006756"/>
    </source>
</evidence>
<keyword evidence="2 3" id="KW-0813">Transport</keyword>
<keyword evidence="3" id="KW-0268">Exocytosis</keyword>
<dbReference type="Proteomes" id="UP000516437">
    <property type="component" value="Chromosome 2"/>
</dbReference>